<dbReference type="GO" id="GO:0008409">
    <property type="term" value="F:5'-3' exonuclease activity"/>
    <property type="evidence" value="ECO:0007669"/>
    <property type="project" value="InterPro"/>
</dbReference>
<dbReference type="SUPFAM" id="SSF64182">
    <property type="entry name" value="DHH phosphoesterases"/>
    <property type="match status" value="1"/>
</dbReference>
<dbReference type="GO" id="GO:0003676">
    <property type="term" value="F:nucleic acid binding"/>
    <property type="evidence" value="ECO:0007669"/>
    <property type="project" value="InterPro"/>
</dbReference>
<dbReference type="GO" id="GO:0006310">
    <property type="term" value="P:DNA recombination"/>
    <property type="evidence" value="ECO:0007669"/>
    <property type="project" value="InterPro"/>
</dbReference>
<feature type="region of interest" description="Disordered" evidence="6">
    <location>
        <begin position="1"/>
        <end position="32"/>
    </location>
</feature>
<protein>
    <recommendedName>
        <fullName evidence="2">Single-stranded-DNA-specific exonuclease RecJ</fullName>
    </recommendedName>
</protein>
<evidence type="ECO:0000256" key="2">
    <source>
        <dbReference type="ARBA" id="ARBA00019841"/>
    </source>
</evidence>
<dbReference type="Pfam" id="PF17768">
    <property type="entry name" value="RecJ_OB"/>
    <property type="match status" value="1"/>
</dbReference>
<dbReference type="InterPro" id="IPR051673">
    <property type="entry name" value="SSDNA_exonuclease_RecJ"/>
</dbReference>
<dbReference type="InterPro" id="IPR001667">
    <property type="entry name" value="DDH_dom"/>
</dbReference>
<dbReference type="Pfam" id="PF01368">
    <property type="entry name" value="DHH"/>
    <property type="match status" value="1"/>
</dbReference>
<accession>A0A382AVV5</accession>
<evidence type="ECO:0000256" key="5">
    <source>
        <dbReference type="ARBA" id="ARBA00022839"/>
    </source>
</evidence>
<dbReference type="InterPro" id="IPR041122">
    <property type="entry name" value="RecJ_OB"/>
</dbReference>
<keyword evidence="3" id="KW-0540">Nuclease</keyword>
<name>A0A382AVV5_9ZZZZ</name>
<dbReference type="Gene3D" id="3.10.310.30">
    <property type="match status" value="1"/>
</dbReference>
<evidence type="ECO:0000259" key="9">
    <source>
        <dbReference type="Pfam" id="PF17768"/>
    </source>
</evidence>
<evidence type="ECO:0000313" key="10">
    <source>
        <dbReference type="EMBL" id="SVB05579.1"/>
    </source>
</evidence>
<evidence type="ECO:0000259" key="7">
    <source>
        <dbReference type="Pfam" id="PF01368"/>
    </source>
</evidence>
<comment type="similarity">
    <text evidence="1">Belongs to the RecJ family.</text>
</comment>
<dbReference type="NCBIfam" id="TIGR00644">
    <property type="entry name" value="recJ"/>
    <property type="match status" value="1"/>
</dbReference>
<feature type="compositionally biased region" description="Polar residues" evidence="6">
    <location>
        <begin position="16"/>
        <end position="32"/>
    </location>
</feature>
<dbReference type="PANTHER" id="PTHR30255">
    <property type="entry name" value="SINGLE-STRANDED-DNA-SPECIFIC EXONUCLEASE RECJ"/>
    <property type="match status" value="1"/>
</dbReference>
<evidence type="ECO:0000256" key="1">
    <source>
        <dbReference type="ARBA" id="ARBA00005915"/>
    </source>
</evidence>
<feature type="domain" description="DHHA1" evidence="8">
    <location>
        <begin position="403"/>
        <end position="493"/>
    </location>
</feature>
<dbReference type="EMBL" id="UINC01027037">
    <property type="protein sequence ID" value="SVB05579.1"/>
    <property type="molecule type" value="Genomic_DNA"/>
</dbReference>
<dbReference type="Pfam" id="PF02272">
    <property type="entry name" value="DHHA1"/>
    <property type="match status" value="1"/>
</dbReference>
<dbReference type="AlphaFoldDB" id="A0A382AVV5"/>
<organism evidence="10">
    <name type="scientific">marine metagenome</name>
    <dbReference type="NCBI Taxonomy" id="408172"/>
    <lineage>
        <taxon>unclassified sequences</taxon>
        <taxon>metagenomes</taxon>
        <taxon>ecological metagenomes</taxon>
    </lineage>
</organism>
<dbReference type="Gene3D" id="3.90.1640.30">
    <property type="match status" value="1"/>
</dbReference>
<dbReference type="InterPro" id="IPR003156">
    <property type="entry name" value="DHHA1_dom"/>
</dbReference>
<evidence type="ECO:0000256" key="6">
    <source>
        <dbReference type="SAM" id="MobiDB-lite"/>
    </source>
</evidence>
<feature type="domain" description="DDH" evidence="7">
    <location>
        <begin position="126"/>
        <end position="285"/>
    </location>
</feature>
<keyword evidence="5" id="KW-0269">Exonuclease</keyword>
<reference evidence="10" key="1">
    <citation type="submission" date="2018-05" db="EMBL/GenBank/DDBJ databases">
        <authorList>
            <person name="Lanie J.A."/>
            <person name="Ng W.-L."/>
            <person name="Kazmierczak K.M."/>
            <person name="Andrzejewski T.M."/>
            <person name="Davidsen T.M."/>
            <person name="Wayne K.J."/>
            <person name="Tettelin H."/>
            <person name="Glass J.I."/>
            <person name="Rusch D."/>
            <person name="Podicherti R."/>
            <person name="Tsui H.-C.T."/>
            <person name="Winkler M.E."/>
        </authorList>
    </citation>
    <scope>NUCLEOTIDE SEQUENCE</scope>
</reference>
<dbReference type="InterPro" id="IPR004610">
    <property type="entry name" value="RecJ"/>
</dbReference>
<gene>
    <name evidence="10" type="ORF">METZ01_LOCUS158433</name>
</gene>
<dbReference type="GO" id="GO:0006281">
    <property type="term" value="P:DNA repair"/>
    <property type="evidence" value="ECO:0007669"/>
    <property type="project" value="InterPro"/>
</dbReference>
<evidence type="ECO:0000256" key="4">
    <source>
        <dbReference type="ARBA" id="ARBA00022801"/>
    </source>
</evidence>
<evidence type="ECO:0000259" key="8">
    <source>
        <dbReference type="Pfam" id="PF02272"/>
    </source>
</evidence>
<sequence>MLEDVQFSQKRKRASGKNSLENAGTTTSKVNTQVQKKETGAGKLMLPQKQWYDSSTADPEQVKRLCREWNLNQFVAEILLRRGYKTHEEIRSFLIPELKNLLDPYELRQMREAVNLLQKMIAENRRIVILGDYDVDGITATALMLEFLNKCGKLDLDFFIPNRIKHGYGLTEASTDILLEMRPELVITVDNGITAAREVKRLNDAGIKTIITDHHLADASLLPSGIVVNPNHPECNYPFKKISGCGVALKLIMSLRKSLRDSGWWTIESPEPNLREILDLAALGTVADVMPLVDENRILTHHGLLVMNEKPRLAIRVLQKLKNVKTITSRTLGFQFAPLLNAAGRLEDADMAVKFLLSNDQQEAEKMAKILDATNIQRREKEGEMLETALALAETQKHFPALILTSPEFHEGINGIVATRLVERFYKPVLILSERAKKLKGSGRSIPELHLKDALAECADLLERFGGHAAAAGCRLIPENIDAFRERFFAFCKKNIPESIEPKLQIDGYLEFPKLTNMFVEQLDRLQPFGEGNQEPLFSIETPELPFTSLKEKHVKWQVNGNVEIIGWNCAENYTEKPPSQLAVNLGFNEFRGRRKIQLNIQDSRV</sequence>
<keyword evidence="4" id="KW-0378">Hydrolase</keyword>
<proteinExistence type="inferred from homology"/>
<feature type="domain" description="RecJ OB" evidence="9">
    <location>
        <begin position="506"/>
        <end position="603"/>
    </location>
</feature>
<dbReference type="PANTHER" id="PTHR30255:SF2">
    <property type="entry name" value="SINGLE-STRANDED-DNA-SPECIFIC EXONUCLEASE RECJ"/>
    <property type="match status" value="1"/>
</dbReference>
<dbReference type="InterPro" id="IPR038763">
    <property type="entry name" value="DHH_sf"/>
</dbReference>
<evidence type="ECO:0000256" key="3">
    <source>
        <dbReference type="ARBA" id="ARBA00022722"/>
    </source>
</evidence>